<feature type="compositionally biased region" description="Low complexity" evidence="9">
    <location>
        <begin position="978"/>
        <end position="991"/>
    </location>
</feature>
<evidence type="ECO:0000313" key="10">
    <source>
        <dbReference type="EMBL" id="GIQ82415.1"/>
    </source>
</evidence>
<comment type="caution">
    <text evidence="10">The sequence shown here is derived from an EMBL/GenBank/DDBJ whole genome shotgun (WGS) entry which is preliminary data.</text>
</comment>
<evidence type="ECO:0000256" key="4">
    <source>
        <dbReference type="ARBA" id="ARBA00022574"/>
    </source>
</evidence>
<evidence type="ECO:0000313" key="11">
    <source>
        <dbReference type="Proteomes" id="UP000265618"/>
    </source>
</evidence>
<dbReference type="PANTHER" id="PTHR14885">
    <property type="entry name" value="CILIA- AND FLAGELLA-ASSOCIATED PROTEIN 43-RELATED"/>
    <property type="match status" value="1"/>
</dbReference>
<feature type="compositionally biased region" description="Low complexity" evidence="9">
    <location>
        <begin position="939"/>
        <end position="949"/>
    </location>
</feature>
<dbReference type="Proteomes" id="UP000265618">
    <property type="component" value="Unassembled WGS sequence"/>
</dbReference>
<dbReference type="Gene3D" id="2.130.10.10">
    <property type="entry name" value="YVTN repeat-like/Quinoprotein amine dehydrogenase"/>
    <property type="match status" value="1"/>
</dbReference>
<dbReference type="GO" id="GO:0005856">
    <property type="term" value="C:cytoskeleton"/>
    <property type="evidence" value="ECO:0007669"/>
    <property type="project" value="UniProtKB-SubCell"/>
</dbReference>
<keyword evidence="11" id="KW-1185">Reference proteome</keyword>
<protein>
    <submittedName>
        <fullName evidence="10">Uncharacterized protein</fullName>
    </submittedName>
</protein>
<accession>A0A9K3CU21</accession>
<sequence length="1675" mass="181424">MHAYQPLEEGAFRSDYVLQDARGGVYVLDSKSYDLTLMRRAHEGNGGIMEVGSSLARLGAGEMDTTQSVPLPFELPAGLVAAHPTLPVVASASTEGTVFIHDLTKGTVIAGHQSPPKMSVPISVTSLLWAPTGTQQLRLFVGYVDGSLREMVLVKRGRDDRSMHERVFLKGTSCKLRLIASSRPHDHPIVSILRHAQISTGKSKGYGAGKKAIVLTVSAGQEVFLFDDDGAQLDPLGFIKMDRLGAGKTEPVSTSPSPLDGPMAQGETEEPKLRPAKTALLLPSSPDTHPVMVVHLAGADPTNAVVTMPLPDVSTTRKYRRAQAKLAKEKGVAVADSLDVTGSVDDASVIRHTIKLPKPLLPRPLEESLVRLEKERLESLDAANTTRGGKDAEQGALDALSALEALEGGEDFSGAAQEGALADERNAVNPYADTVLPVRYELMSLYILPGSQDKLCASVKVEMSEGAQPYVGQSLSAGQRRGGKKAKKVRTVMVGDDEGTEMLIPDEDEERDSQGRVLCLSPFSGTLAAARSKWRSAHVYLFETSQFLTHPPGEGEGETEAEGEREDKTPGLRETAPVQSCLVGHPDLSLLEVDTLYSDFVRALHPEHGNKASLKSLMSQLGIARPTQAIGHSPEFSVVNVYGITASSLIADTVLSATSTGELVCQPLRTQPSQHGADWLLTVQNTYWRCCTQLFQKPGCLIVPCCQNSLFAVFDSAGQLDVYLISGRAPPSMGTGGKSGSLPVRPSMQPDAQDTAALSSKTLESTLRSRLEKESDLALARQTQDILNKARRLRNEYKTLMRQILQDPENAQLRRNTDFTVDSGLGPALYEEQITGIEGVDAQFAYARERAEKELIKARALFLGGGVEGQSLTVRGFSDSGLEVRTYRVSEVPVVVDEQINLLLARMDPTESPFGSEYGDAEGEREKEAANSVPGSRTASAAPSVSSAVDDMEREREMAQGGTVSAIARSVTSARPDTTQSEAAAAQVASVPGGRARTNRLAKVAARNAKRAASLKALQELKGRRPNPKTISTDDRRRIEYGKRHNGSRLLRTDPDYALPPRLSSSDARLAEYFILLRAYCDFRRSFNAKVEALSIAKQVVHTLCCNYLKIVAEYTRMIDSLTDTRVTDEINRRLLLDSSTLNLDRARALLYVSSDELSKPQGYTPAALRAYLVNRRLAVLAEEKAAKMARMGGFGGMAAGGDDASKDRRCPLLEPDYRGTVQEMSVEQMEALLPGDPEAAIIKDITCPEGIIGLKADDSQIIPLGSIPPALVEECRKPPQTMCPTPAPALPSTAVAPSANPLHMRFRSAAELMEMAEAAQGAGPDPLPPSVASTQEGIPTALPGTELGQEALRRVQLRVAHLDTERRRILSRADELMTCFDRTVKELVNQKSTLDVECGRVELKLVVLFKIVRTLLLFGKRDAQILREVAAKRGEKAALAKRLQSLQGKLSGIATKVEDLSAKRQALLTKLAATVPDDHPHHAALIAMFKKTVKQDAEGDQEDSDMSDMSDWSDISNEDGLARDALPEDITVETYDTVMGLQAMRQSIDDQLAASTAKGDQLRTQLGALKKQDTGLCAAVDQAQSELAVYESEKKEDLNALTTVAALSTGRVAALNMSRHINFGFDDYVLYTLSDLERLRSSARGHIDSIQDLVSEAKVLRDQYLTLATETDTQ</sequence>
<feature type="compositionally biased region" description="Acidic residues" evidence="9">
    <location>
        <begin position="555"/>
        <end position="564"/>
    </location>
</feature>
<keyword evidence="7" id="KW-0206">Cytoskeleton</keyword>
<feature type="region of interest" description="Disordered" evidence="9">
    <location>
        <begin position="548"/>
        <end position="572"/>
    </location>
</feature>
<keyword evidence="6" id="KW-0175">Coiled coil</keyword>
<feature type="region of interest" description="Disordered" evidence="9">
    <location>
        <begin position="247"/>
        <end position="271"/>
    </location>
</feature>
<proteinExistence type="predicted"/>
<keyword evidence="3" id="KW-0963">Cytoplasm</keyword>
<evidence type="ECO:0000256" key="8">
    <source>
        <dbReference type="ARBA" id="ARBA00023273"/>
    </source>
</evidence>
<dbReference type="PANTHER" id="PTHR14885:SF3">
    <property type="entry name" value="CILIA- AND FLAGELLA-ASSOCIATED PROTEIN 44"/>
    <property type="match status" value="1"/>
</dbReference>
<evidence type="ECO:0000256" key="5">
    <source>
        <dbReference type="ARBA" id="ARBA00022737"/>
    </source>
</evidence>
<evidence type="ECO:0000256" key="3">
    <source>
        <dbReference type="ARBA" id="ARBA00022490"/>
    </source>
</evidence>
<dbReference type="GO" id="GO:0005929">
    <property type="term" value="C:cilium"/>
    <property type="evidence" value="ECO:0007669"/>
    <property type="project" value="UniProtKB-SubCell"/>
</dbReference>
<dbReference type="InterPro" id="IPR015943">
    <property type="entry name" value="WD40/YVTN_repeat-like_dom_sf"/>
</dbReference>
<dbReference type="EMBL" id="BDIP01000687">
    <property type="protein sequence ID" value="GIQ82415.1"/>
    <property type="molecule type" value="Genomic_DNA"/>
</dbReference>
<feature type="region of interest" description="Disordered" evidence="9">
    <location>
        <begin position="911"/>
        <end position="991"/>
    </location>
</feature>
<evidence type="ECO:0000256" key="9">
    <source>
        <dbReference type="SAM" id="MobiDB-lite"/>
    </source>
</evidence>
<keyword evidence="4" id="KW-0853">WD repeat</keyword>
<keyword evidence="5" id="KW-0677">Repeat</keyword>
<comment type="subcellular location">
    <subcellularLocation>
        <location evidence="1">Cell projection</location>
        <location evidence="1">Cilium</location>
    </subcellularLocation>
    <subcellularLocation>
        <location evidence="2">Cytoplasm</location>
        <location evidence="2">Cytoskeleton</location>
    </subcellularLocation>
</comment>
<keyword evidence="8" id="KW-0966">Cell projection</keyword>
<evidence type="ECO:0000256" key="7">
    <source>
        <dbReference type="ARBA" id="ARBA00023212"/>
    </source>
</evidence>
<dbReference type="OrthoDB" id="284782at2759"/>
<gene>
    <name evidence="10" type="ORF">KIPB_003546</name>
</gene>
<feature type="non-terminal residue" evidence="10">
    <location>
        <position position="1"/>
    </location>
</feature>
<name>A0A9K3CU21_9EUKA</name>
<evidence type="ECO:0000256" key="1">
    <source>
        <dbReference type="ARBA" id="ARBA00004138"/>
    </source>
</evidence>
<organism evidence="10 11">
    <name type="scientific">Kipferlia bialata</name>
    <dbReference type="NCBI Taxonomy" id="797122"/>
    <lineage>
        <taxon>Eukaryota</taxon>
        <taxon>Metamonada</taxon>
        <taxon>Carpediemonas-like organisms</taxon>
        <taxon>Kipferlia</taxon>
    </lineage>
</organism>
<evidence type="ECO:0000256" key="6">
    <source>
        <dbReference type="ARBA" id="ARBA00023054"/>
    </source>
</evidence>
<reference evidence="10 11" key="1">
    <citation type="journal article" date="2018" name="PLoS ONE">
        <title>The draft genome of Kipferlia bialata reveals reductive genome evolution in fornicate parasites.</title>
        <authorList>
            <person name="Tanifuji G."/>
            <person name="Takabayashi S."/>
            <person name="Kume K."/>
            <person name="Takagi M."/>
            <person name="Nakayama T."/>
            <person name="Kamikawa R."/>
            <person name="Inagaki Y."/>
            <person name="Hashimoto T."/>
        </authorList>
    </citation>
    <scope>NUCLEOTIDE SEQUENCE [LARGE SCALE GENOMIC DNA]</scope>
    <source>
        <strain evidence="10">NY0173</strain>
    </source>
</reference>
<dbReference type="SUPFAM" id="SSF117289">
    <property type="entry name" value="Nucleoporin domain"/>
    <property type="match status" value="1"/>
</dbReference>
<evidence type="ECO:0000256" key="2">
    <source>
        <dbReference type="ARBA" id="ARBA00004245"/>
    </source>
</evidence>